<protein>
    <submittedName>
        <fullName evidence="1">Uncharacterized protein</fullName>
    </submittedName>
</protein>
<gene>
    <name evidence="1" type="ORF">RD110_15860</name>
</gene>
<dbReference type="STRING" id="1842727.RD110_15860"/>
<reference evidence="1 2" key="1">
    <citation type="submission" date="2017-01" db="EMBL/GenBank/DDBJ databases">
        <authorList>
            <person name="Mah S.A."/>
            <person name="Swanson W.J."/>
            <person name="Moy G.W."/>
            <person name="Vacquier V.D."/>
        </authorList>
    </citation>
    <scope>NUCLEOTIDE SEQUENCE [LARGE SCALE GENOMIC DNA]</scope>
    <source>
        <strain evidence="1 2">DCY110</strain>
    </source>
</reference>
<dbReference type="RefSeq" id="WP_076200376.1">
    <property type="nucleotide sequence ID" value="NZ_CP019236.1"/>
</dbReference>
<organism evidence="1 2">
    <name type="scientific">Rhodoferax koreensis</name>
    <dbReference type="NCBI Taxonomy" id="1842727"/>
    <lineage>
        <taxon>Bacteria</taxon>
        <taxon>Pseudomonadati</taxon>
        <taxon>Pseudomonadota</taxon>
        <taxon>Betaproteobacteria</taxon>
        <taxon>Burkholderiales</taxon>
        <taxon>Comamonadaceae</taxon>
        <taxon>Rhodoferax</taxon>
    </lineage>
</organism>
<sequence>MNSLLMTEEEILTLTGYKRPGDQEEELRKQGFYRARIGPTTGRVVLERAHYDAVCAGGKPATVNEPRVRPPTLRRKGIPA</sequence>
<dbReference type="AlphaFoldDB" id="A0A1P8JXL2"/>
<evidence type="ECO:0000313" key="2">
    <source>
        <dbReference type="Proteomes" id="UP000186609"/>
    </source>
</evidence>
<dbReference type="EMBL" id="CP019236">
    <property type="protein sequence ID" value="APW38497.1"/>
    <property type="molecule type" value="Genomic_DNA"/>
</dbReference>
<accession>A0A1P8JXL2</accession>
<evidence type="ECO:0000313" key="1">
    <source>
        <dbReference type="EMBL" id="APW38497.1"/>
    </source>
</evidence>
<name>A0A1P8JXL2_9BURK</name>
<keyword evidence="2" id="KW-1185">Reference proteome</keyword>
<proteinExistence type="predicted"/>
<dbReference type="OrthoDB" id="8912715at2"/>
<dbReference type="KEGG" id="rhy:RD110_15860"/>
<dbReference type="Proteomes" id="UP000186609">
    <property type="component" value="Chromosome"/>
</dbReference>